<dbReference type="CDD" id="cd17316">
    <property type="entry name" value="MFS_SV2_like"/>
    <property type="match status" value="1"/>
</dbReference>
<dbReference type="InterPro" id="IPR036259">
    <property type="entry name" value="MFS_trans_sf"/>
</dbReference>
<dbReference type="Gene3D" id="1.20.1250.20">
    <property type="entry name" value="MFS general substrate transporter like domains"/>
    <property type="match status" value="1"/>
</dbReference>
<feature type="transmembrane region" description="Helical" evidence="7">
    <location>
        <begin position="176"/>
        <end position="199"/>
    </location>
</feature>
<evidence type="ECO:0000256" key="1">
    <source>
        <dbReference type="ARBA" id="ARBA00004141"/>
    </source>
</evidence>
<dbReference type="PROSITE" id="PS50850">
    <property type="entry name" value="MFS"/>
    <property type="match status" value="1"/>
</dbReference>
<dbReference type="PANTHER" id="PTHR23511:SF5">
    <property type="entry name" value="MAJOR FACILITATOR-TYPE TRANSPORTER HXNZ-RELATED"/>
    <property type="match status" value="1"/>
</dbReference>
<feature type="transmembrane region" description="Helical" evidence="7">
    <location>
        <begin position="123"/>
        <end position="156"/>
    </location>
</feature>
<keyword evidence="4 7" id="KW-1133">Transmembrane helix</keyword>
<feature type="transmembrane region" description="Helical" evidence="7">
    <location>
        <begin position="474"/>
        <end position="493"/>
    </location>
</feature>
<dbReference type="GO" id="GO:0022857">
    <property type="term" value="F:transmembrane transporter activity"/>
    <property type="evidence" value="ECO:0007669"/>
    <property type="project" value="InterPro"/>
</dbReference>
<evidence type="ECO:0000313" key="10">
    <source>
        <dbReference type="Proteomes" id="UP000757232"/>
    </source>
</evidence>
<evidence type="ECO:0000256" key="6">
    <source>
        <dbReference type="SAM" id="MobiDB-lite"/>
    </source>
</evidence>
<dbReference type="Pfam" id="PF07690">
    <property type="entry name" value="MFS_1"/>
    <property type="match status" value="1"/>
</dbReference>
<accession>A0A9Q5HVR9</accession>
<comment type="caution">
    <text evidence="9">The sequence shown here is derived from an EMBL/GenBank/DDBJ whole genome shotgun (WGS) entry which is preliminary data.</text>
</comment>
<evidence type="ECO:0000256" key="3">
    <source>
        <dbReference type="ARBA" id="ARBA00022692"/>
    </source>
</evidence>
<dbReference type="AlphaFoldDB" id="A0A9Q5HVR9"/>
<gene>
    <name evidence="9" type="ORF">A7U60_g5999</name>
</gene>
<sequence>MTGLDEHVESHSDSKHESELAASETDGVGTAYLAKSHLINQCLQNEVGFGRYQWELFILSGFGWLADNLWLQGVAIILPQVQIDLDPPRVEYITLSVYAGLITGATLFGSLADVIGRKPSWQITLFLTGVFGIAAGGALNFVALCSLVACIGFSVGGNLPVDGALFLEHIPQSHQWLLTFLSAFWSVGQLIASLIVWVYTMGCLTFAMFFCRYAIFQLQESSKFLAASGRDEEAIHVLQYIAKRNGRNITLTLEKLKAANPGASDYSENGSVASLLKKSFSVFSLEHVRPLFSTKMLFINSSLIILIWGTIGLAYPLFNGFLPLYLADKLHASSSTNQTYRDYSITSICGIPGSIVACILVDWTRKSGKFTIGGRKMALALSTILTGLFLFLFTTAKDEASDLGFSCAASFTQNAMYGVLYAYTPEVFPTPHRGTGDALCSAFNRITGLLAPVIKIITTSRDGGSSSIGANAPVFVSASLFMVAALLTVLLPIETAGKAAL</sequence>
<feature type="domain" description="Major facilitator superfamily (MFS) profile" evidence="8">
    <location>
        <begin position="53"/>
        <end position="496"/>
    </location>
</feature>
<dbReference type="GO" id="GO:0016020">
    <property type="term" value="C:membrane"/>
    <property type="evidence" value="ECO:0007669"/>
    <property type="project" value="UniProtKB-SubCell"/>
</dbReference>
<dbReference type="PANTHER" id="PTHR23511">
    <property type="entry name" value="SYNAPTIC VESICLE GLYCOPROTEIN 2"/>
    <property type="match status" value="1"/>
</dbReference>
<dbReference type="Proteomes" id="UP000757232">
    <property type="component" value="Unassembled WGS sequence"/>
</dbReference>
<feature type="region of interest" description="Disordered" evidence="6">
    <location>
        <begin position="1"/>
        <end position="23"/>
    </location>
</feature>
<comment type="subcellular location">
    <subcellularLocation>
        <location evidence="1">Membrane</location>
        <topology evidence="1">Multi-pass membrane protein</topology>
    </subcellularLocation>
</comment>
<feature type="transmembrane region" description="Helical" evidence="7">
    <location>
        <begin position="377"/>
        <end position="396"/>
    </location>
</feature>
<evidence type="ECO:0000313" key="9">
    <source>
        <dbReference type="EMBL" id="OCB86826.1"/>
    </source>
</evidence>
<feature type="transmembrane region" description="Helical" evidence="7">
    <location>
        <begin position="297"/>
        <end position="318"/>
    </location>
</feature>
<keyword evidence="5 7" id="KW-0472">Membrane</keyword>
<dbReference type="InterPro" id="IPR011701">
    <property type="entry name" value="MFS"/>
</dbReference>
<feature type="transmembrane region" description="Helical" evidence="7">
    <location>
        <begin position="343"/>
        <end position="365"/>
    </location>
</feature>
<keyword evidence="3 7" id="KW-0812">Transmembrane</keyword>
<proteinExistence type="predicted"/>
<evidence type="ECO:0000256" key="5">
    <source>
        <dbReference type="ARBA" id="ARBA00023136"/>
    </source>
</evidence>
<organism evidence="9 10">
    <name type="scientific">Sanghuangporus baumii</name>
    <name type="common">Phellinus baumii</name>
    <dbReference type="NCBI Taxonomy" id="108892"/>
    <lineage>
        <taxon>Eukaryota</taxon>
        <taxon>Fungi</taxon>
        <taxon>Dikarya</taxon>
        <taxon>Basidiomycota</taxon>
        <taxon>Agaricomycotina</taxon>
        <taxon>Agaricomycetes</taxon>
        <taxon>Hymenochaetales</taxon>
        <taxon>Hymenochaetaceae</taxon>
        <taxon>Sanghuangporus</taxon>
    </lineage>
</organism>
<dbReference type="EMBL" id="LNZH02000198">
    <property type="protein sequence ID" value="OCB86826.1"/>
    <property type="molecule type" value="Genomic_DNA"/>
</dbReference>
<dbReference type="SUPFAM" id="SSF103473">
    <property type="entry name" value="MFS general substrate transporter"/>
    <property type="match status" value="1"/>
</dbReference>
<protein>
    <submittedName>
        <fullName evidence="9">MFS general substrate transporter</fullName>
    </submittedName>
</protein>
<dbReference type="InterPro" id="IPR020846">
    <property type="entry name" value="MFS_dom"/>
</dbReference>
<evidence type="ECO:0000256" key="4">
    <source>
        <dbReference type="ARBA" id="ARBA00022989"/>
    </source>
</evidence>
<reference evidence="9" key="1">
    <citation type="submission" date="2016-06" db="EMBL/GenBank/DDBJ databases">
        <title>Draft Genome sequence of the fungus Inonotus baumii.</title>
        <authorList>
            <person name="Zhu H."/>
            <person name="Lin W."/>
        </authorList>
    </citation>
    <scope>NUCLEOTIDE SEQUENCE</scope>
    <source>
        <strain evidence="9">821</strain>
    </source>
</reference>
<feature type="compositionally biased region" description="Basic and acidic residues" evidence="6">
    <location>
        <begin position="1"/>
        <end position="19"/>
    </location>
</feature>
<evidence type="ECO:0000259" key="8">
    <source>
        <dbReference type="PROSITE" id="PS50850"/>
    </source>
</evidence>
<evidence type="ECO:0000256" key="7">
    <source>
        <dbReference type="SAM" id="Phobius"/>
    </source>
</evidence>
<name>A0A9Q5HVR9_SANBA</name>
<evidence type="ECO:0000256" key="2">
    <source>
        <dbReference type="ARBA" id="ARBA00022448"/>
    </source>
</evidence>
<dbReference type="OrthoDB" id="3936150at2759"/>
<feature type="transmembrane region" description="Helical" evidence="7">
    <location>
        <begin position="56"/>
        <end position="78"/>
    </location>
</feature>
<keyword evidence="2" id="KW-0813">Transport</keyword>
<feature type="transmembrane region" description="Helical" evidence="7">
    <location>
        <begin position="90"/>
        <end position="111"/>
    </location>
</feature>
<keyword evidence="10" id="KW-1185">Reference proteome</keyword>